<dbReference type="KEGG" id="acm:AciX9_0680"/>
<dbReference type="PaxDb" id="1198114-AciX9_0680"/>
<name>E8WZT9_GRATM</name>
<dbReference type="Proteomes" id="UP000000343">
    <property type="component" value="Chromosome"/>
</dbReference>
<dbReference type="AlphaFoldDB" id="E8WZT9"/>
<protein>
    <recommendedName>
        <fullName evidence="3">DUF4160 domain-containing protein</fullName>
    </recommendedName>
</protein>
<evidence type="ECO:0000313" key="1">
    <source>
        <dbReference type="EMBL" id="ADW67750.1"/>
    </source>
</evidence>
<dbReference type="RefSeq" id="WP_013579078.1">
    <property type="nucleotide sequence ID" value="NC_015064.1"/>
</dbReference>
<dbReference type="STRING" id="1198114.AciX9_0680"/>
<evidence type="ECO:0008006" key="3">
    <source>
        <dbReference type="Google" id="ProtNLM"/>
    </source>
</evidence>
<proteinExistence type="predicted"/>
<evidence type="ECO:0000313" key="2">
    <source>
        <dbReference type="Proteomes" id="UP000000343"/>
    </source>
</evidence>
<dbReference type="EMBL" id="CP002480">
    <property type="protein sequence ID" value="ADW67750.1"/>
    <property type="molecule type" value="Genomic_DNA"/>
</dbReference>
<dbReference type="HOGENOM" id="CLU_162083_4_1_0"/>
<organism evidence="2">
    <name type="scientific">Granulicella tundricola (strain ATCC BAA-1859 / DSM 23138 / MP5ACTX9)</name>
    <dbReference type="NCBI Taxonomy" id="1198114"/>
    <lineage>
        <taxon>Bacteria</taxon>
        <taxon>Pseudomonadati</taxon>
        <taxon>Acidobacteriota</taxon>
        <taxon>Terriglobia</taxon>
        <taxon>Terriglobales</taxon>
        <taxon>Acidobacteriaceae</taxon>
        <taxon>Granulicella</taxon>
    </lineage>
</organism>
<dbReference type="InterPro" id="IPR025427">
    <property type="entry name" value="DUF4160"/>
</dbReference>
<accession>E8WZT9</accession>
<reference evidence="2" key="1">
    <citation type="submission" date="2011-01" db="EMBL/GenBank/DDBJ databases">
        <title>Complete sequence of chromosome of Acidobacterium sp. MP5ACTX9.</title>
        <authorList>
            <consortium name="US DOE Joint Genome Institute"/>
            <person name="Lucas S."/>
            <person name="Copeland A."/>
            <person name="Lapidus A."/>
            <person name="Cheng J.-F."/>
            <person name="Goodwin L."/>
            <person name="Pitluck S."/>
            <person name="Teshima H."/>
            <person name="Detter J.C."/>
            <person name="Han C."/>
            <person name="Tapia R."/>
            <person name="Land M."/>
            <person name="Hauser L."/>
            <person name="Kyrpides N."/>
            <person name="Ivanova N."/>
            <person name="Ovchinnikova G."/>
            <person name="Pagani I."/>
            <person name="Rawat S.R."/>
            <person name="Mannisto M."/>
            <person name="Haggblom M.M."/>
            <person name="Woyke T."/>
        </authorList>
    </citation>
    <scope>NUCLEOTIDE SEQUENCE [LARGE SCALE GENOMIC DNA]</scope>
    <source>
        <strain evidence="2">MP5ACTX9</strain>
    </source>
</reference>
<sequence length="81" mass="9685">MPTVLRVGPYRFYFYSEEGKEPPHVHVEAGEKKAKYWITPVELQKNEGFRSGERREIEQILHQNLTSILSKWNEYFKINTD</sequence>
<dbReference type="Pfam" id="PF13711">
    <property type="entry name" value="DUF4160"/>
    <property type="match status" value="1"/>
</dbReference>
<dbReference type="eggNOG" id="ENOG5032YQJ">
    <property type="taxonomic scope" value="Bacteria"/>
</dbReference>
<keyword evidence="2" id="KW-1185">Reference proteome</keyword>
<gene>
    <name evidence="1" type="ordered locus">AciX9_0680</name>
</gene>
<dbReference type="OrthoDB" id="122670at2"/>